<evidence type="ECO:0000313" key="3">
    <source>
        <dbReference type="Proteomes" id="UP000887577"/>
    </source>
</evidence>
<dbReference type="PROSITE" id="PS00941">
    <property type="entry name" value="CARBOXYLESTERASE_B_2"/>
    <property type="match status" value="1"/>
</dbReference>
<evidence type="ECO:0000313" key="4">
    <source>
        <dbReference type="WBParaSite" id="PSU_v2.g2644.t1"/>
    </source>
</evidence>
<dbReference type="PANTHER" id="PTHR44590">
    <property type="entry name" value="CARBOXYLIC ESTER HYDROLASE-RELATED"/>
    <property type="match status" value="1"/>
</dbReference>
<accession>A0A914YRK8</accession>
<keyword evidence="1" id="KW-0732">Signal</keyword>
<evidence type="ECO:0000259" key="2">
    <source>
        <dbReference type="Pfam" id="PF00135"/>
    </source>
</evidence>
<keyword evidence="3" id="KW-1185">Reference proteome</keyword>
<dbReference type="Gene3D" id="3.40.50.1820">
    <property type="entry name" value="alpha/beta hydrolase"/>
    <property type="match status" value="1"/>
</dbReference>
<proteinExistence type="predicted"/>
<dbReference type="Proteomes" id="UP000887577">
    <property type="component" value="Unplaced"/>
</dbReference>
<reference evidence="4" key="1">
    <citation type="submission" date="2022-11" db="UniProtKB">
        <authorList>
            <consortium name="WormBaseParasite"/>
        </authorList>
    </citation>
    <scope>IDENTIFICATION</scope>
</reference>
<feature type="domain" description="Carboxylesterase type B" evidence="2">
    <location>
        <begin position="24"/>
        <end position="470"/>
    </location>
</feature>
<dbReference type="AlphaFoldDB" id="A0A914YRK8"/>
<feature type="chain" id="PRO_5037045848" evidence="1">
    <location>
        <begin position="24"/>
        <end position="479"/>
    </location>
</feature>
<dbReference type="SUPFAM" id="SSF53474">
    <property type="entry name" value="alpha/beta-Hydrolases"/>
    <property type="match status" value="1"/>
</dbReference>
<dbReference type="InterPro" id="IPR019819">
    <property type="entry name" value="Carboxylesterase_B_CS"/>
</dbReference>
<dbReference type="PANTHER" id="PTHR44590:SF3">
    <property type="entry name" value="CARBOXYLESTERASE TYPE B DOMAIN-CONTAINING PROTEIN"/>
    <property type="match status" value="1"/>
</dbReference>
<dbReference type="WBParaSite" id="PSU_v2.g2644.t1">
    <property type="protein sequence ID" value="PSU_v2.g2644.t1"/>
    <property type="gene ID" value="PSU_v2.g2644"/>
</dbReference>
<dbReference type="InterPro" id="IPR002018">
    <property type="entry name" value="CarbesteraseB"/>
</dbReference>
<sequence>MRYFFMIFALNLFLLIFCETSSSDPIVETFYGFVEGFNYRMESGEDAEIFLGIPFAAPPIGNLRFEKPQEPEKWNETLKAKEFPAACATHDIFMGHGDTEDCLYLNIFKPKASTKEGYPIMFFVYGGGFLIGDTKTYGYKNISDNLVSEGIIVVTIQHRLGPFGFLTTGDSRLPGNYGLWDQLEALKFVNKIIDKFNGDKTRITITGVSAGGGSVSLLGLSEEAYNLFSQILPMSGSAFSQWATKSEVIEISNDVTDAIGCDKNLTTIKECLKAKNVSEFQKILKPKIENYVRDNINLLQIAPRMDGDFIKTNCLKNATKNAPKKPTFIGVCSQEAIIYAMENPFFRSPNKYFNLPLEKAKNYTKADFEDFVKEILAKEKYFGNKSNEFLKDVSEFYSQQSDHQNSSDNFFFEQYITIMSDLNFNIPALREASLKAKNDYPTYFYVYDYNIDITDMGPKLVQGAAHGSDIRKKSSKEIY</sequence>
<protein>
    <submittedName>
        <fullName evidence="4">Carboxylesterase type B domain-containing protein</fullName>
    </submittedName>
</protein>
<name>A0A914YRK8_9BILA</name>
<organism evidence="3 4">
    <name type="scientific">Panagrolaimus superbus</name>
    <dbReference type="NCBI Taxonomy" id="310955"/>
    <lineage>
        <taxon>Eukaryota</taxon>
        <taxon>Metazoa</taxon>
        <taxon>Ecdysozoa</taxon>
        <taxon>Nematoda</taxon>
        <taxon>Chromadorea</taxon>
        <taxon>Rhabditida</taxon>
        <taxon>Tylenchina</taxon>
        <taxon>Panagrolaimomorpha</taxon>
        <taxon>Panagrolaimoidea</taxon>
        <taxon>Panagrolaimidae</taxon>
        <taxon>Panagrolaimus</taxon>
    </lineage>
</organism>
<dbReference type="InterPro" id="IPR029058">
    <property type="entry name" value="AB_hydrolase_fold"/>
</dbReference>
<feature type="signal peptide" evidence="1">
    <location>
        <begin position="1"/>
        <end position="23"/>
    </location>
</feature>
<evidence type="ECO:0000256" key="1">
    <source>
        <dbReference type="SAM" id="SignalP"/>
    </source>
</evidence>
<dbReference type="Pfam" id="PF00135">
    <property type="entry name" value="COesterase"/>
    <property type="match status" value="1"/>
</dbReference>